<organism evidence="2">
    <name type="scientific">Tanacetum cinerariifolium</name>
    <name type="common">Dalmatian daisy</name>
    <name type="synonym">Chrysanthemum cinerariifolium</name>
    <dbReference type="NCBI Taxonomy" id="118510"/>
    <lineage>
        <taxon>Eukaryota</taxon>
        <taxon>Viridiplantae</taxon>
        <taxon>Streptophyta</taxon>
        <taxon>Embryophyta</taxon>
        <taxon>Tracheophyta</taxon>
        <taxon>Spermatophyta</taxon>
        <taxon>Magnoliopsida</taxon>
        <taxon>eudicotyledons</taxon>
        <taxon>Gunneridae</taxon>
        <taxon>Pentapetalae</taxon>
        <taxon>asterids</taxon>
        <taxon>campanulids</taxon>
        <taxon>Asterales</taxon>
        <taxon>Asteraceae</taxon>
        <taxon>Asteroideae</taxon>
        <taxon>Anthemideae</taxon>
        <taxon>Anthemidinae</taxon>
        <taxon>Tanacetum</taxon>
    </lineage>
</organism>
<dbReference type="AlphaFoldDB" id="A0A6L2K2K9"/>
<reference evidence="2" key="1">
    <citation type="journal article" date="2019" name="Sci. Rep.">
        <title>Draft genome of Tanacetum cinerariifolium, the natural source of mosquito coil.</title>
        <authorList>
            <person name="Yamashiro T."/>
            <person name="Shiraishi A."/>
            <person name="Satake H."/>
            <person name="Nakayama K."/>
        </authorList>
    </citation>
    <scope>NUCLEOTIDE SEQUENCE</scope>
</reference>
<accession>A0A6L2K2K9</accession>
<proteinExistence type="predicted"/>
<name>A0A6L2K2K9_TANCI</name>
<protein>
    <submittedName>
        <fullName evidence="2">Uncharacterized protein</fullName>
    </submittedName>
</protein>
<comment type="caution">
    <text evidence="2">The sequence shown here is derived from an EMBL/GenBank/DDBJ whole genome shotgun (WGS) entry which is preliminary data.</text>
</comment>
<feature type="compositionally biased region" description="Basic residues" evidence="1">
    <location>
        <begin position="335"/>
        <end position="345"/>
    </location>
</feature>
<sequence>MNYMQQPMKNLKDISDPTTAIDMTLALMAKAFTLNNTTSANNNQRSSSNPSNMQITQLGIEMLLQHQLRVMVMVSMIAQEKEAGIQITQEEFKYMATVDAYEETERVKANCIFKNNLQQASTFGTQSDKALVYDLDGSAKVYLYENYHDNDIFNMFTQEEQYTELLEPKPEPHQLPQNDSNVILRLLAWNKGVVESDGRRNDVVSILEIVWNLEQMLSLIITSVGDGNDAVSHRDFKRWRQDFQSDGIMDLARTSRRSRLKVALEDSTWRRRHDYNTTPMNPFKASRVDNFVPNKHVKASVRTKPITVSQPHVIIKNDVNSKTNGFSLKDVKNTTKTKRPLPRKTSKNDKVLSKSKSSWLSNNLKKIKENHRNLQSSLNQKHMSSECNNIKLAIRNAKSEIVCAMCKECLITINHDVCVLNYVNGMNSRRKKQKANVSNISNQLKHKAQVWKLKNVGSKERLASPKPSTPRLSLGGHQLEEFLILKEI</sequence>
<gene>
    <name evidence="2" type="ORF">Tci_015531</name>
</gene>
<evidence type="ECO:0000256" key="1">
    <source>
        <dbReference type="SAM" id="MobiDB-lite"/>
    </source>
</evidence>
<dbReference type="EMBL" id="BKCJ010001725">
    <property type="protein sequence ID" value="GEU43553.1"/>
    <property type="molecule type" value="Genomic_DNA"/>
</dbReference>
<feature type="region of interest" description="Disordered" evidence="1">
    <location>
        <begin position="325"/>
        <end position="357"/>
    </location>
</feature>
<evidence type="ECO:0000313" key="2">
    <source>
        <dbReference type="EMBL" id="GEU43553.1"/>
    </source>
</evidence>